<feature type="region of interest" description="Disordered" evidence="1">
    <location>
        <begin position="1"/>
        <end position="90"/>
    </location>
</feature>
<dbReference type="EMBL" id="BKCJ011320010">
    <property type="protein sequence ID" value="GFD20156.1"/>
    <property type="molecule type" value="Genomic_DNA"/>
</dbReference>
<dbReference type="AlphaFoldDB" id="A0A699UFQ4"/>
<organism evidence="2">
    <name type="scientific">Tanacetum cinerariifolium</name>
    <name type="common">Dalmatian daisy</name>
    <name type="synonym">Chrysanthemum cinerariifolium</name>
    <dbReference type="NCBI Taxonomy" id="118510"/>
    <lineage>
        <taxon>Eukaryota</taxon>
        <taxon>Viridiplantae</taxon>
        <taxon>Streptophyta</taxon>
        <taxon>Embryophyta</taxon>
        <taxon>Tracheophyta</taxon>
        <taxon>Spermatophyta</taxon>
        <taxon>Magnoliopsida</taxon>
        <taxon>eudicotyledons</taxon>
        <taxon>Gunneridae</taxon>
        <taxon>Pentapetalae</taxon>
        <taxon>asterids</taxon>
        <taxon>campanulids</taxon>
        <taxon>Asterales</taxon>
        <taxon>Asteraceae</taxon>
        <taxon>Asteroideae</taxon>
        <taxon>Anthemideae</taxon>
        <taxon>Anthemidinae</taxon>
        <taxon>Tanacetum</taxon>
    </lineage>
</organism>
<proteinExistence type="predicted"/>
<reference evidence="2" key="1">
    <citation type="journal article" date="2019" name="Sci. Rep.">
        <title>Draft genome of Tanacetum cinerariifolium, the natural source of mosquito coil.</title>
        <authorList>
            <person name="Yamashiro T."/>
            <person name="Shiraishi A."/>
            <person name="Satake H."/>
            <person name="Nakayama K."/>
        </authorList>
    </citation>
    <scope>NUCLEOTIDE SEQUENCE</scope>
</reference>
<sequence length="90" mass="9814">KQKPRKIRRQDTELPQTSVPTKTVADEAINEEMYDSIERANNTATSLDAKQDTGNISKTQSKATPKEPSSPKTSSGGVPRRQDTIGDTIA</sequence>
<feature type="compositionally biased region" description="Polar residues" evidence="1">
    <location>
        <begin position="39"/>
        <end position="60"/>
    </location>
</feature>
<comment type="caution">
    <text evidence="2">The sequence shown here is derived from an EMBL/GenBank/DDBJ whole genome shotgun (WGS) entry which is preliminary data.</text>
</comment>
<gene>
    <name evidence="2" type="ORF">Tci_892125</name>
</gene>
<evidence type="ECO:0000256" key="1">
    <source>
        <dbReference type="SAM" id="MobiDB-lite"/>
    </source>
</evidence>
<accession>A0A699UFQ4</accession>
<evidence type="ECO:0000313" key="2">
    <source>
        <dbReference type="EMBL" id="GFD20156.1"/>
    </source>
</evidence>
<feature type="compositionally biased region" description="Low complexity" evidence="1">
    <location>
        <begin position="61"/>
        <end position="75"/>
    </location>
</feature>
<feature type="non-terminal residue" evidence="2">
    <location>
        <position position="1"/>
    </location>
</feature>
<name>A0A699UFQ4_TANCI</name>
<protein>
    <submittedName>
        <fullName evidence="2">Uncharacterized protein</fullName>
    </submittedName>
</protein>